<proteinExistence type="predicted"/>
<organism evidence="1 2">
    <name type="scientific">Kibdelosporangium aridum</name>
    <dbReference type="NCBI Taxonomy" id="2030"/>
    <lineage>
        <taxon>Bacteria</taxon>
        <taxon>Bacillati</taxon>
        <taxon>Actinomycetota</taxon>
        <taxon>Actinomycetes</taxon>
        <taxon>Pseudonocardiales</taxon>
        <taxon>Pseudonocardiaceae</taxon>
        <taxon>Kibdelosporangium</taxon>
    </lineage>
</organism>
<gene>
    <name evidence="1" type="ORF">SAMN05661093_06606</name>
</gene>
<dbReference type="EMBL" id="FWXV01000006">
    <property type="protein sequence ID" value="SMD20861.1"/>
    <property type="molecule type" value="Genomic_DNA"/>
</dbReference>
<keyword evidence="2" id="KW-1185">Reference proteome</keyword>
<name>A0A1W2FG04_KIBAR</name>
<reference evidence="1 2" key="1">
    <citation type="submission" date="2017-04" db="EMBL/GenBank/DDBJ databases">
        <authorList>
            <person name="Afonso C.L."/>
            <person name="Miller P.J."/>
            <person name="Scott M.A."/>
            <person name="Spackman E."/>
            <person name="Goraichik I."/>
            <person name="Dimitrov K.M."/>
            <person name="Suarez D.L."/>
            <person name="Swayne D.E."/>
        </authorList>
    </citation>
    <scope>NUCLEOTIDE SEQUENCE [LARGE SCALE GENOMIC DNA]</scope>
    <source>
        <strain evidence="1 2">DSM 43828</strain>
    </source>
</reference>
<evidence type="ECO:0000313" key="2">
    <source>
        <dbReference type="Proteomes" id="UP000192674"/>
    </source>
</evidence>
<dbReference type="AlphaFoldDB" id="A0A1W2FG04"/>
<dbReference type="OrthoDB" id="3693433at2"/>
<protein>
    <submittedName>
        <fullName evidence="1">Uncharacterized protein</fullName>
    </submittedName>
</protein>
<evidence type="ECO:0000313" key="1">
    <source>
        <dbReference type="EMBL" id="SMD20861.1"/>
    </source>
</evidence>
<accession>A0A1W2FG04</accession>
<dbReference type="Proteomes" id="UP000192674">
    <property type="component" value="Unassembled WGS sequence"/>
</dbReference>
<sequence length="102" mass="12135">MTALSGQRMHYCGKCVSGEHDLGIDNWETKFCRLQRELCQCDCDCPYYRVLIEEPRCHRRRTPRRWHAGTRHSRNWARRHLHETIGPPILSPEEYIDGPRST</sequence>
<dbReference type="RefSeq" id="WP_143446751.1">
    <property type="nucleotide sequence ID" value="NZ_FWXV01000006.1"/>
</dbReference>